<dbReference type="SUPFAM" id="SSF55874">
    <property type="entry name" value="ATPase domain of HSP90 chaperone/DNA topoisomerase II/histidine kinase"/>
    <property type="match status" value="1"/>
</dbReference>
<dbReference type="PROSITE" id="PS50109">
    <property type="entry name" value="HIS_KIN"/>
    <property type="match status" value="1"/>
</dbReference>
<dbReference type="SUPFAM" id="SSF158472">
    <property type="entry name" value="HAMP domain-like"/>
    <property type="match status" value="1"/>
</dbReference>
<sequence length="944" mass="106446">MQRFFITLLLIISMIFVTVYFYSVPMIKQKVFDIERNASGIALNSVFSLANKMYADTEKYRAQALESHKKRLQTVVGLAGSFFGSSLQQAMDRGMSEPQARQYVLEQLRNFKYGDNDYIWVADYNGILISHPDPRYQGQDTADIRHNDGTSEVHEVINRALKQGEGFYQYPWNRFDSQKPLDKISFVKNYPQWGFVIGSGVYLDDLDEDIQQLRQEALKELREGIQEIKIASTGYLYIFDAKTKMLIHPNANIAGSNFPELINPVTGNAIAKDLIQVADTGKELYYKWDRPDDPGNYQYEKLSLVRYLPGFDWYICSSVYVDELRSSAELLAERIITIAAIALFVALLLMLLFSQWISQPIKRLADTAVRVSKGDLSAQTGIQRDDEVGVLAHAFDTMVERLRDSIHNLDSKVTERTQALADKNQQLVRASESMHLAQEALTQSEQRQRQILDALPAQIAYLDSQFNTLFVNQLLADLYQQNKASMINKAFADVIGAAQFTQLSWQLQAALRGQTTVGEYSEHYQQHPMICKRTLIPCFNQNEEVNGILMLTLDITSEKNAERQLNEAQRMNAVGQMAGGLAHDFNNLLTIILGNLHSVGDRYADDDQLQHYLEPAIRATRRGADITSRLLSFARRQPLSPMLIDLEQLLSNTIELLASSLPDKITIQHHNHTLEWWPFADPGRLEDALVNLAFNARNAMPHGGTLSFTTQHITVTKHLMLDEPVQPGEYCQIRISDSGSGFSDQALEQCFEPFFTSKTNGAGSGLGLSMVYGFVKQSQGYINIQNNADQGASITLLLPAQKASEAAPTPPQQSDSEPPLLDDQRKLICLVEDDPDVRSLVRQQLIELGFDVIDTHSGDEAQRLIPLLPSIYGLVSDVMLPGDLNGIELANWLYQQNSHCRIILISGYSYPKSKERPINPAFSLLHKPFDLAALKKEFQDSEKR</sequence>
<dbReference type="RefSeq" id="WP_126158330.1">
    <property type="nucleotide sequence ID" value="NZ_RQXW01000006.1"/>
</dbReference>
<dbReference type="CDD" id="cd12912">
    <property type="entry name" value="PDC2_MCP_like"/>
    <property type="match status" value="1"/>
</dbReference>
<protein>
    <recommendedName>
        <fullName evidence="3">histidine kinase</fullName>
        <ecNumber evidence="3">2.7.13.3</ecNumber>
    </recommendedName>
</protein>
<keyword evidence="7 12" id="KW-0812">Transmembrane</keyword>
<dbReference type="EC" id="2.7.13.3" evidence="3"/>
<evidence type="ECO:0000256" key="7">
    <source>
        <dbReference type="ARBA" id="ARBA00022692"/>
    </source>
</evidence>
<dbReference type="InterPro" id="IPR000014">
    <property type="entry name" value="PAS"/>
</dbReference>
<dbReference type="NCBIfam" id="TIGR00229">
    <property type="entry name" value="sensory_box"/>
    <property type="match status" value="1"/>
</dbReference>
<dbReference type="SUPFAM" id="SSF52172">
    <property type="entry name" value="CheY-like"/>
    <property type="match status" value="1"/>
</dbReference>
<dbReference type="InterPro" id="IPR033480">
    <property type="entry name" value="sCache_2"/>
</dbReference>
<dbReference type="EMBL" id="RQXW01000006">
    <property type="protein sequence ID" value="RTE66257.1"/>
    <property type="molecule type" value="Genomic_DNA"/>
</dbReference>
<dbReference type="OrthoDB" id="9772100at2"/>
<evidence type="ECO:0000256" key="1">
    <source>
        <dbReference type="ARBA" id="ARBA00000085"/>
    </source>
</evidence>
<dbReference type="InterPro" id="IPR003660">
    <property type="entry name" value="HAMP_dom"/>
</dbReference>
<keyword evidence="17" id="KW-1185">Reference proteome</keyword>
<evidence type="ECO:0000256" key="8">
    <source>
        <dbReference type="ARBA" id="ARBA00022777"/>
    </source>
</evidence>
<dbReference type="Gene3D" id="1.10.287.130">
    <property type="match status" value="1"/>
</dbReference>
<keyword evidence="4" id="KW-1003">Cell membrane</keyword>
<dbReference type="PROSITE" id="PS50110">
    <property type="entry name" value="RESPONSE_REGULATORY"/>
    <property type="match status" value="1"/>
</dbReference>
<dbReference type="Pfam" id="PF02518">
    <property type="entry name" value="HATPase_c"/>
    <property type="match status" value="1"/>
</dbReference>
<dbReference type="Proteomes" id="UP000283087">
    <property type="component" value="Unassembled WGS sequence"/>
</dbReference>
<dbReference type="InterPro" id="IPR036097">
    <property type="entry name" value="HisK_dim/P_sf"/>
</dbReference>
<dbReference type="SMART" id="SM01049">
    <property type="entry name" value="Cache_2"/>
    <property type="match status" value="1"/>
</dbReference>
<dbReference type="InterPro" id="IPR004358">
    <property type="entry name" value="Sig_transdc_His_kin-like_C"/>
</dbReference>
<dbReference type="SUPFAM" id="SSF55785">
    <property type="entry name" value="PYP-like sensor domain (PAS domain)"/>
    <property type="match status" value="1"/>
</dbReference>
<dbReference type="SMART" id="SM00387">
    <property type="entry name" value="HATPase_c"/>
    <property type="match status" value="1"/>
</dbReference>
<keyword evidence="9 12" id="KW-1133">Transmembrane helix</keyword>
<dbReference type="Pfam" id="PF00512">
    <property type="entry name" value="HisKA"/>
    <property type="match status" value="1"/>
</dbReference>
<evidence type="ECO:0000256" key="5">
    <source>
        <dbReference type="ARBA" id="ARBA00022553"/>
    </source>
</evidence>
<dbReference type="Pfam" id="PF00072">
    <property type="entry name" value="Response_reg"/>
    <property type="match status" value="1"/>
</dbReference>
<comment type="subcellular location">
    <subcellularLocation>
        <location evidence="2">Cell membrane</location>
        <topology evidence="2">Multi-pass membrane protein</topology>
    </subcellularLocation>
</comment>
<dbReference type="PROSITE" id="PS50885">
    <property type="entry name" value="HAMP"/>
    <property type="match status" value="1"/>
</dbReference>
<evidence type="ECO:0000256" key="12">
    <source>
        <dbReference type="SAM" id="Phobius"/>
    </source>
</evidence>
<organism evidence="16 17">
    <name type="scientific">Amphritea opalescens</name>
    <dbReference type="NCBI Taxonomy" id="2490544"/>
    <lineage>
        <taxon>Bacteria</taxon>
        <taxon>Pseudomonadati</taxon>
        <taxon>Pseudomonadota</taxon>
        <taxon>Gammaproteobacteria</taxon>
        <taxon>Oceanospirillales</taxon>
        <taxon>Oceanospirillaceae</taxon>
        <taxon>Amphritea</taxon>
    </lineage>
</organism>
<name>A0A430KRY0_9GAMM</name>
<dbReference type="InterPro" id="IPR005467">
    <property type="entry name" value="His_kinase_dom"/>
</dbReference>
<dbReference type="Pfam" id="PF08269">
    <property type="entry name" value="dCache_2"/>
    <property type="match status" value="1"/>
</dbReference>
<evidence type="ECO:0000259" key="14">
    <source>
        <dbReference type="PROSITE" id="PS50110"/>
    </source>
</evidence>
<dbReference type="InterPro" id="IPR036890">
    <property type="entry name" value="HATPase_C_sf"/>
</dbReference>
<dbReference type="Pfam" id="PF08448">
    <property type="entry name" value="PAS_4"/>
    <property type="match status" value="1"/>
</dbReference>
<evidence type="ECO:0000313" key="16">
    <source>
        <dbReference type="EMBL" id="RTE66257.1"/>
    </source>
</evidence>
<dbReference type="InterPro" id="IPR013656">
    <property type="entry name" value="PAS_4"/>
</dbReference>
<dbReference type="Gene3D" id="6.10.340.10">
    <property type="match status" value="1"/>
</dbReference>
<dbReference type="Gene3D" id="3.30.450.20">
    <property type="entry name" value="PAS domain"/>
    <property type="match status" value="3"/>
</dbReference>
<dbReference type="GO" id="GO:0005886">
    <property type="term" value="C:plasma membrane"/>
    <property type="evidence" value="ECO:0007669"/>
    <property type="project" value="UniProtKB-SubCell"/>
</dbReference>
<dbReference type="InterPro" id="IPR003594">
    <property type="entry name" value="HATPase_dom"/>
</dbReference>
<dbReference type="Pfam" id="PF00672">
    <property type="entry name" value="HAMP"/>
    <property type="match status" value="1"/>
</dbReference>
<dbReference type="SMART" id="SM00091">
    <property type="entry name" value="PAS"/>
    <property type="match status" value="1"/>
</dbReference>
<dbReference type="GO" id="GO:0000155">
    <property type="term" value="F:phosphorelay sensor kinase activity"/>
    <property type="evidence" value="ECO:0007669"/>
    <property type="project" value="InterPro"/>
</dbReference>
<feature type="domain" description="Response regulatory" evidence="14">
    <location>
        <begin position="827"/>
        <end position="942"/>
    </location>
</feature>
<dbReference type="SMART" id="SM00448">
    <property type="entry name" value="REC"/>
    <property type="match status" value="1"/>
</dbReference>
<dbReference type="InterPro" id="IPR003661">
    <property type="entry name" value="HisK_dim/P_dom"/>
</dbReference>
<evidence type="ECO:0000256" key="3">
    <source>
        <dbReference type="ARBA" id="ARBA00012438"/>
    </source>
</evidence>
<evidence type="ECO:0000313" key="17">
    <source>
        <dbReference type="Proteomes" id="UP000283087"/>
    </source>
</evidence>
<keyword evidence="5 11" id="KW-0597">Phosphoprotein</keyword>
<feature type="modified residue" description="4-aspartylphosphate" evidence="11">
    <location>
        <position position="877"/>
    </location>
</feature>
<evidence type="ECO:0000256" key="4">
    <source>
        <dbReference type="ARBA" id="ARBA00022475"/>
    </source>
</evidence>
<evidence type="ECO:0000256" key="9">
    <source>
        <dbReference type="ARBA" id="ARBA00022989"/>
    </source>
</evidence>
<dbReference type="Gene3D" id="3.30.565.10">
    <property type="entry name" value="Histidine kinase-like ATPase, C-terminal domain"/>
    <property type="match status" value="1"/>
</dbReference>
<dbReference type="PANTHER" id="PTHR43065">
    <property type="entry name" value="SENSOR HISTIDINE KINASE"/>
    <property type="match status" value="1"/>
</dbReference>
<feature type="domain" description="HAMP" evidence="15">
    <location>
        <begin position="355"/>
        <end position="407"/>
    </location>
</feature>
<dbReference type="AlphaFoldDB" id="A0A430KRY0"/>
<feature type="transmembrane region" description="Helical" evidence="12">
    <location>
        <begin position="335"/>
        <end position="357"/>
    </location>
</feature>
<dbReference type="CDD" id="cd00082">
    <property type="entry name" value="HisKA"/>
    <property type="match status" value="1"/>
</dbReference>
<keyword evidence="10 12" id="KW-0472">Membrane</keyword>
<feature type="transmembrane region" description="Helical" evidence="12">
    <location>
        <begin position="6"/>
        <end position="27"/>
    </location>
</feature>
<evidence type="ECO:0000256" key="10">
    <source>
        <dbReference type="ARBA" id="ARBA00023136"/>
    </source>
</evidence>
<evidence type="ECO:0000259" key="15">
    <source>
        <dbReference type="PROSITE" id="PS50885"/>
    </source>
</evidence>
<dbReference type="SMART" id="SM00304">
    <property type="entry name" value="HAMP"/>
    <property type="match status" value="1"/>
</dbReference>
<evidence type="ECO:0000256" key="6">
    <source>
        <dbReference type="ARBA" id="ARBA00022679"/>
    </source>
</evidence>
<comment type="catalytic activity">
    <reaction evidence="1">
        <text>ATP + protein L-histidine = ADP + protein N-phospho-L-histidine.</text>
        <dbReference type="EC" id="2.7.13.3"/>
    </reaction>
</comment>
<reference evidence="16 17" key="1">
    <citation type="submission" date="2018-11" db="EMBL/GenBank/DDBJ databases">
        <title>The draft genome sequence of Amphritea opalescens ANRC-JH13T.</title>
        <authorList>
            <person name="Fang Z."/>
            <person name="Zhang Y."/>
            <person name="Han X."/>
        </authorList>
    </citation>
    <scope>NUCLEOTIDE SEQUENCE [LARGE SCALE GENOMIC DNA]</scope>
    <source>
        <strain evidence="16 17">ANRC-JH13</strain>
    </source>
</reference>
<keyword evidence="8" id="KW-0418">Kinase</keyword>
<accession>A0A430KRY0</accession>
<keyword evidence="6" id="KW-0808">Transferase</keyword>
<dbReference type="InterPro" id="IPR001789">
    <property type="entry name" value="Sig_transdc_resp-reg_receiver"/>
</dbReference>
<evidence type="ECO:0000256" key="11">
    <source>
        <dbReference type="PROSITE-ProRule" id="PRU00169"/>
    </source>
</evidence>
<gene>
    <name evidence="16" type="ORF">EH243_08910</name>
</gene>
<dbReference type="SUPFAM" id="SSF47384">
    <property type="entry name" value="Homodimeric domain of signal transducing histidine kinase"/>
    <property type="match status" value="1"/>
</dbReference>
<dbReference type="InterPro" id="IPR035965">
    <property type="entry name" value="PAS-like_dom_sf"/>
</dbReference>
<dbReference type="CDD" id="cd06225">
    <property type="entry name" value="HAMP"/>
    <property type="match status" value="1"/>
</dbReference>
<dbReference type="InterPro" id="IPR004010">
    <property type="entry name" value="Double_Cache_2"/>
</dbReference>
<dbReference type="InterPro" id="IPR011006">
    <property type="entry name" value="CheY-like_superfamily"/>
</dbReference>
<evidence type="ECO:0000259" key="13">
    <source>
        <dbReference type="PROSITE" id="PS50109"/>
    </source>
</evidence>
<dbReference type="PRINTS" id="PR00344">
    <property type="entry name" value="BCTRLSENSOR"/>
</dbReference>
<comment type="caution">
    <text evidence="16">The sequence shown here is derived from an EMBL/GenBank/DDBJ whole genome shotgun (WGS) entry which is preliminary data.</text>
</comment>
<dbReference type="SMART" id="SM00388">
    <property type="entry name" value="HisKA"/>
    <property type="match status" value="1"/>
</dbReference>
<dbReference type="PANTHER" id="PTHR43065:SF42">
    <property type="entry name" value="TWO-COMPONENT SENSOR PPRA"/>
    <property type="match status" value="1"/>
</dbReference>
<proteinExistence type="predicted"/>
<dbReference type="Gene3D" id="3.40.50.2300">
    <property type="match status" value="1"/>
</dbReference>
<evidence type="ECO:0000256" key="2">
    <source>
        <dbReference type="ARBA" id="ARBA00004651"/>
    </source>
</evidence>
<feature type="domain" description="Histidine kinase" evidence="13">
    <location>
        <begin position="580"/>
        <end position="802"/>
    </location>
</feature>